<dbReference type="PANTHER" id="PTHR33908:SF11">
    <property type="entry name" value="MEMBRANE PROTEIN"/>
    <property type="match status" value="1"/>
</dbReference>
<sequence length="446" mass="50907">MPLYGDELTIVYDSYSLLLTGKDQTGEAFPLTFKMGVGRPAGYVYGSVPFVAIFGPSVWGVRGLSFVSGLGIIVLMYFLGKKLFSEKVGLIASFLTAISMWDIYLSRAGFEAHFALFLALFGVVMFLYKKYIPMALGIGLAIFTYPTFKLTLPLLLLILVIYTNFKEIIKSKLFIIALIILTLFAALSIRETLKGVSEERFLRLNVLSDSNLREEITQKINEERTLSTLPKIIKPLVYNKPLKYVRVLFEGYMENLSPEFLFLRGDRNPRHNPGEWGMLYIIELLVLLFGLYQLKKNSPKDLYLLLTWILIVPLATMFLGQTHALRNNLMIPPFILISAYALDCVSKKMRFIIFTMMCVQLIAVLVTIYYYAPNKFGSFWSLEAKNASLKAIKESQDHEIMLSTDIDNIEYAYPVYAKVDPRLVISQYQKWPKIYGNVTITDQNEK</sequence>
<evidence type="ECO:0000313" key="9">
    <source>
        <dbReference type="EMBL" id="KKP48307.1"/>
    </source>
</evidence>
<feature type="transmembrane region" description="Helical" evidence="8">
    <location>
        <begin position="173"/>
        <end position="193"/>
    </location>
</feature>
<evidence type="ECO:0000256" key="2">
    <source>
        <dbReference type="ARBA" id="ARBA00022475"/>
    </source>
</evidence>
<evidence type="ECO:0000256" key="4">
    <source>
        <dbReference type="ARBA" id="ARBA00022679"/>
    </source>
</evidence>
<evidence type="ECO:0000256" key="5">
    <source>
        <dbReference type="ARBA" id="ARBA00022692"/>
    </source>
</evidence>
<evidence type="ECO:0000256" key="1">
    <source>
        <dbReference type="ARBA" id="ARBA00004651"/>
    </source>
</evidence>
<dbReference type="GO" id="GO:0009103">
    <property type="term" value="P:lipopolysaccharide biosynthetic process"/>
    <property type="evidence" value="ECO:0007669"/>
    <property type="project" value="UniProtKB-ARBA"/>
</dbReference>
<organism evidence="9 10">
    <name type="scientific">Candidatus Woesebacteria bacterium GW2011_GWA2_33_28</name>
    <dbReference type="NCBI Taxonomy" id="1618561"/>
    <lineage>
        <taxon>Bacteria</taxon>
        <taxon>Candidatus Woeseibacteriota</taxon>
    </lineage>
</organism>
<comment type="caution">
    <text evidence="9">The sequence shown here is derived from an EMBL/GenBank/DDBJ whole genome shotgun (WGS) entry which is preliminary data.</text>
</comment>
<evidence type="ECO:0000256" key="3">
    <source>
        <dbReference type="ARBA" id="ARBA00022676"/>
    </source>
</evidence>
<feature type="transmembrane region" description="Helical" evidence="8">
    <location>
        <begin position="112"/>
        <end position="128"/>
    </location>
</feature>
<keyword evidence="5 8" id="KW-0812">Transmembrane</keyword>
<comment type="subcellular location">
    <subcellularLocation>
        <location evidence="1">Cell membrane</location>
        <topology evidence="1">Multi-pass membrane protein</topology>
    </subcellularLocation>
</comment>
<proteinExistence type="predicted"/>
<evidence type="ECO:0000256" key="7">
    <source>
        <dbReference type="ARBA" id="ARBA00023136"/>
    </source>
</evidence>
<dbReference type="GO" id="GO:0005886">
    <property type="term" value="C:plasma membrane"/>
    <property type="evidence" value="ECO:0007669"/>
    <property type="project" value="UniProtKB-SubCell"/>
</dbReference>
<accession>A0A0G0CY44</accession>
<name>A0A0G0CY44_9BACT</name>
<gene>
    <name evidence="9" type="ORF">UR38_C0001G0103</name>
</gene>
<dbReference type="EMBL" id="LBOZ01000001">
    <property type="protein sequence ID" value="KKP48307.1"/>
    <property type="molecule type" value="Genomic_DNA"/>
</dbReference>
<keyword evidence="6 8" id="KW-1133">Transmembrane helix</keyword>
<evidence type="ECO:0000256" key="8">
    <source>
        <dbReference type="SAM" id="Phobius"/>
    </source>
</evidence>
<dbReference type="AlphaFoldDB" id="A0A0G0CY44"/>
<dbReference type="Proteomes" id="UP000033995">
    <property type="component" value="Unassembled WGS sequence"/>
</dbReference>
<keyword evidence="7 8" id="KW-0472">Membrane</keyword>
<feature type="transmembrane region" description="Helical" evidence="8">
    <location>
        <begin position="277"/>
        <end position="295"/>
    </location>
</feature>
<feature type="transmembrane region" description="Helical" evidence="8">
    <location>
        <begin position="135"/>
        <end position="161"/>
    </location>
</feature>
<feature type="transmembrane region" description="Helical" evidence="8">
    <location>
        <begin position="351"/>
        <end position="372"/>
    </location>
</feature>
<evidence type="ECO:0000256" key="6">
    <source>
        <dbReference type="ARBA" id="ARBA00022989"/>
    </source>
</evidence>
<reference evidence="9 10" key="1">
    <citation type="journal article" date="2015" name="Nature">
        <title>rRNA introns, odd ribosomes, and small enigmatic genomes across a large radiation of phyla.</title>
        <authorList>
            <person name="Brown C.T."/>
            <person name="Hug L.A."/>
            <person name="Thomas B.C."/>
            <person name="Sharon I."/>
            <person name="Castelle C.J."/>
            <person name="Singh A."/>
            <person name="Wilkins M.J."/>
            <person name="Williams K.H."/>
            <person name="Banfield J.F."/>
        </authorList>
    </citation>
    <scope>NUCLEOTIDE SEQUENCE [LARGE SCALE GENOMIC DNA]</scope>
</reference>
<keyword evidence="3" id="KW-0328">Glycosyltransferase</keyword>
<keyword evidence="2" id="KW-1003">Cell membrane</keyword>
<evidence type="ECO:0000313" key="10">
    <source>
        <dbReference type="Proteomes" id="UP000033995"/>
    </source>
</evidence>
<feature type="transmembrane region" description="Helical" evidence="8">
    <location>
        <begin position="301"/>
        <end position="320"/>
    </location>
</feature>
<dbReference type="InterPro" id="IPR050297">
    <property type="entry name" value="LipidA_mod_glycosyltrf_83"/>
</dbReference>
<keyword evidence="4" id="KW-0808">Transferase</keyword>
<protein>
    <submittedName>
        <fullName evidence="9">Uncharacterized protein</fullName>
    </submittedName>
</protein>
<dbReference type="PANTHER" id="PTHR33908">
    <property type="entry name" value="MANNOSYLTRANSFERASE YKCB-RELATED"/>
    <property type="match status" value="1"/>
</dbReference>
<dbReference type="GO" id="GO:0016763">
    <property type="term" value="F:pentosyltransferase activity"/>
    <property type="evidence" value="ECO:0007669"/>
    <property type="project" value="TreeGrafter"/>
</dbReference>
<feature type="transmembrane region" description="Helical" evidence="8">
    <location>
        <begin position="59"/>
        <end position="79"/>
    </location>
</feature>